<reference evidence="1 2" key="1">
    <citation type="journal article" date="2021" name="Front. Genet.">
        <title>Chromosome-Level Genome Assembly Reveals Significant Gene Expansion in the Toll and IMD Signaling Pathways of Dendrolimus kikuchii.</title>
        <authorList>
            <person name="Zhou J."/>
            <person name="Wu P."/>
            <person name="Xiong Z."/>
            <person name="Liu N."/>
            <person name="Zhao N."/>
            <person name="Ji M."/>
            <person name="Qiu Y."/>
            <person name="Yang B."/>
        </authorList>
    </citation>
    <scope>NUCLEOTIDE SEQUENCE [LARGE SCALE GENOMIC DNA]</scope>
    <source>
        <strain evidence="1">Ann1</strain>
    </source>
</reference>
<protein>
    <submittedName>
        <fullName evidence="1">Uncharacterized protein</fullName>
    </submittedName>
</protein>
<comment type="caution">
    <text evidence="1">The sequence shown here is derived from an EMBL/GenBank/DDBJ whole genome shotgun (WGS) entry which is preliminary data.</text>
</comment>
<accession>A0ACC1DF43</accession>
<evidence type="ECO:0000313" key="1">
    <source>
        <dbReference type="EMBL" id="KAJ0182507.1"/>
    </source>
</evidence>
<sequence>MALDLIPEKHSIKNLLFTKAIPNYVIPVPIDGYKVYSCTDCGDKFIFESSYEYHINRKSVKIKYMCRHCAHPKIFYNRCNLLSHIRSHAFKTATINVTDLEIEPLPLSHFKNLPKPKSSQTVVIKKKAVCIECESDLSGPGAVYKNRGRHFMQFTNTVYTCPICLFAMPTECGLKVHMRLHFEYPPYFCPECGCHIPSQCVNYPYNHDCEGFRMMRATSRLKCQIAKCAPFHPSESKDHMKKIHSKRVYKCPFCVVACFNESTMRAHLKNHKNSGTPLIFYQCEICPGRLVLFNQMDVHLKRHPIYTVYPCWTCTLTFKELKDLIEHCATKHQEISKTVLKWFPNIVNEIASNAITSGKDKSKRVYRVVKKCDQCQRSFTYKCNYNEISKLPNECPYKCSANWSYKILPDEGNSVDGEVNREHAVNISTEIVCNLCKTRMSQDWDIIKKHYAEKHTTYKCLDAKLVLPKIDINKYLTLNKNKRGRAIGTTLQQITKRKKRRGKFNKKYIDAIKTISIITTVSDKNDFNCNICKEKCNDKQSLEKHMISHRDPCMAYQCLECGQSFVVKPSFSTHLLVVHQIANPDEYIASKECYNEKALAVSQQQDPVNEEPLRENQCSICREQYDNPEDLKKHFRVHGMAFLLKSTSNKNNDSA</sequence>
<proteinExistence type="predicted"/>
<gene>
    <name evidence="1" type="ORF">K1T71_001876</name>
</gene>
<organism evidence="1 2">
    <name type="scientific">Dendrolimus kikuchii</name>
    <dbReference type="NCBI Taxonomy" id="765133"/>
    <lineage>
        <taxon>Eukaryota</taxon>
        <taxon>Metazoa</taxon>
        <taxon>Ecdysozoa</taxon>
        <taxon>Arthropoda</taxon>
        <taxon>Hexapoda</taxon>
        <taxon>Insecta</taxon>
        <taxon>Pterygota</taxon>
        <taxon>Neoptera</taxon>
        <taxon>Endopterygota</taxon>
        <taxon>Lepidoptera</taxon>
        <taxon>Glossata</taxon>
        <taxon>Ditrysia</taxon>
        <taxon>Bombycoidea</taxon>
        <taxon>Lasiocampidae</taxon>
        <taxon>Dendrolimus</taxon>
    </lineage>
</organism>
<name>A0ACC1DF43_9NEOP</name>
<keyword evidence="2" id="KW-1185">Reference proteome</keyword>
<dbReference type="Proteomes" id="UP000824533">
    <property type="component" value="Linkage Group LG03"/>
</dbReference>
<evidence type="ECO:0000313" key="2">
    <source>
        <dbReference type="Proteomes" id="UP000824533"/>
    </source>
</evidence>
<dbReference type="EMBL" id="CM034389">
    <property type="protein sequence ID" value="KAJ0182507.1"/>
    <property type="molecule type" value="Genomic_DNA"/>
</dbReference>